<evidence type="ECO:0000256" key="10">
    <source>
        <dbReference type="SAM" id="SignalP"/>
    </source>
</evidence>
<dbReference type="InterPro" id="IPR008979">
    <property type="entry name" value="Galactose-bd-like_sf"/>
</dbReference>
<dbReference type="Proteomes" id="UP001158050">
    <property type="component" value="Unassembled WGS sequence"/>
</dbReference>
<dbReference type="SMART" id="SM01038">
    <property type="entry name" value="Bgal_small_N"/>
    <property type="match status" value="1"/>
</dbReference>
<evidence type="ECO:0000313" key="13">
    <source>
        <dbReference type="Proteomes" id="UP001158050"/>
    </source>
</evidence>
<dbReference type="InterPro" id="IPR013783">
    <property type="entry name" value="Ig-like_fold"/>
</dbReference>
<proteinExistence type="inferred from homology"/>
<keyword evidence="13" id="KW-1185">Reference proteome</keyword>
<keyword evidence="8" id="KW-0326">Glycosidase</keyword>
<dbReference type="Pfam" id="PF02837">
    <property type="entry name" value="Glyco_hydro_2_N"/>
    <property type="match status" value="1"/>
</dbReference>
<comment type="catalytic activity">
    <reaction evidence="1">
        <text>Hydrolysis of terminal non-reducing beta-D-galactose residues in beta-D-galactosides.</text>
        <dbReference type="EC" id="3.2.1.23"/>
    </reaction>
</comment>
<evidence type="ECO:0000256" key="6">
    <source>
        <dbReference type="ARBA" id="ARBA00022801"/>
    </source>
</evidence>
<dbReference type="InterPro" id="IPR006104">
    <property type="entry name" value="Glyco_hydro_2_N"/>
</dbReference>
<dbReference type="PANTHER" id="PTHR46323:SF2">
    <property type="entry name" value="BETA-GALACTOSIDASE"/>
    <property type="match status" value="1"/>
</dbReference>
<dbReference type="Gene3D" id="3.20.20.80">
    <property type="entry name" value="Glycosidases"/>
    <property type="match status" value="1"/>
</dbReference>
<dbReference type="SUPFAM" id="SSF49303">
    <property type="entry name" value="beta-Galactosidase/glucuronidase domain"/>
    <property type="match status" value="2"/>
</dbReference>
<evidence type="ECO:0000256" key="9">
    <source>
        <dbReference type="ARBA" id="ARBA00032230"/>
    </source>
</evidence>
<keyword evidence="6" id="KW-0378">Hydrolase</keyword>
<dbReference type="InterPro" id="IPR014718">
    <property type="entry name" value="GH-type_carb-bd"/>
</dbReference>
<dbReference type="Pfam" id="PF02929">
    <property type="entry name" value="Bgal_small_N"/>
    <property type="match status" value="1"/>
</dbReference>
<comment type="cofactor">
    <cofactor evidence="2">
        <name>Ca(2+)</name>
        <dbReference type="ChEBI" id="CHEBI:29108"/>
    </cofactor>
</comment>
<evidence type="ECO:0000256" key="3">
    <source>
        <dbReference type="ARBA" id="ARBA00007401"/>
    </source>
</evidence>
<dbReference type="InterPro" id="IPR006101">
    <property type="entry name" value="Glyco_hydro_2"/>
</dbReference>
<dbReference type="EC" id="3.2.1.23" evidence="5"/>
<reference evidence="12 13" key="1">
    <citation type="submission" date="2017-05" db="EMBL/GenBank/DDBJ databases">
        <authorList>
            <person name="Varghese N."/>
            <person name="Submissions S."/>
        </authorList>
    </citation>
    <scope>NUCLEOTIDE SEQUENCE [LARGE SCALE GENOMIC DNA]</scope>
    <source>
        <strain evidence="12 13">DSM 18015</strain>
    </source>
</reference>
<accession>A0ABY1R6W0</accession>
<dbReference type="InterPro" id="IPR023232">
    <property type="entry name" value="Glyco_hydro_2_AS"/>
</dbReference>
<feature type="signal peptide" evidence="10">
    <location>
        <begin position="1"/>
        <end position="22"/>
    </location>
</feature>
<dbReference type="InterPro" id="IPR036156">
    <property type="entry name" value="Beta-gal/glucu_dom_sf"/>
</dbReference>
<keyword evidence="7" id="KW-0106">Calcium</keyword>
<dbReference type="SUPFAM" id="SSF51445">
    <property type="entry name" value="(Trans)glycosidases"/>
    <property type="match status" value="1"/>
</dbReference>
<keyword evidence="10" id="KW-0732">Signal</keyword>
<dbReference type="RefSeq" id="WP_283417550.1">
    <property type="nucleotide sequence ID" value="NZ_FXUO01000007.1"/>
</dbReference>
<evidence type="ECO:0000256" key="7">
    <source>
        <dbReference type="ARBA" id="ARBA00022837"/>
    </source>
</evidence>
<dbReference type="SUPFAM" id="SSF49785">
    <property type="entry name" value="Galactose-binding domain-like"/>
    <property type="match status" value="1"/>
</dbReference>
<comment type="caution">
    <text evidence="12">The sequence shown here is derived from an EMBL/GenBank/DDBJ whole genome shotgun (WGS) entry which is preliminary data.</text>
</comment>
<evidence type="ECO:0000256" key="4">
    <source>
        <dbReference type="ARBA" id="ARBA00011245"/>
    </source>
</evidence>
<sequence length="1026" mass="119816">MSRKFRLIFVFHIVFSMFFSQSNDWENPSYLQKGKEKSHSAFIIFDDENLALFQDFSKSDSYKSLNGKWDFKYFADYKKADFDFSKPLDWQWDSISVPSNWELQGFGIPIYTNIPYPFPKNPPFIGDNNPVGIYRKNFDRPFNNGQTILHFGSISGCAFVWINGQKIGMTKNSKIPAEFNITNYLNEKNNELIVKIFRWSDGSYLEDQDFWRLSGIERNVYLYQLPNVTLWDYFFRTDLDKNNQNAKFSADIDVRKFSNSQGRNAELNLSILDQNHKKIYSEKKNIILNKDTLQTVYFTSGIKNPKKWSAEDPNLYTVLISFKTENSEKFISEKIGFRKVEIKHGQLLVNGKAIKIHGVNRHEHDPETGHFTTRELMLKDILLMKQFNINAVRLSHYPNDPEFYKLCDQYGLYLVDEANIESHGMGDANSPGLDTIHHPAYLPEWEKTHLDRTERMIKRDKNHTSVIIWSLGNECSNGPVFKKTYKMVKAYDPSRPIMFEQAHEEWNTDIIAPMYPSFTEMKEFFQRKNQKRPYIMCEYSHAMGNSNGNFRDYFEVICSSEYMQGGFIWDWVDQGLKTKDLNGQTFYAYGGDLGSFMYYNDENGVADGILSSDRTPDPGAYEVRKVYQYINFKTEDIKSANFEIRNEYDFSTTEKFNFEWEILGNGTVIKTGSFRLNLKPGQTGKIKIDYPEIVPGEEYFINFKAITNQDWGILPKETELAWEQFKISGNFFEFQKENSGDLKISENDKEISFVSGNTKGVFNKEKGEFTSYSNSFVQLKQLPEPYFWRAPTDNDFGNKMPQKLGFWRNAHNDLKLKNLTISPQNKNGFGILCEYSLNKMDYQILYNILNDGSIQLTFSINKQTEFSEIPRFGSRMILPQNFHHLTYYGKGPYENYQDRNTASFVGIYKDFTENQYYKGYIRPQESGNRTGIRWLELGDENGHGVSIEGLQELNFTAIHHSTEDLDPGYTKKQQHPTDLPPRKNIYLNIDLNQRGIGGDDSWKSLPHEQYLLKNSDYEFSYILKLK</sequence>
<dbReference type="Gene3D" id="2.60.120.260">
    <property type="entry name" value="Galactose-binding domain-like"/>
    <property type="match status" value="1"/>
</dbReference>
<dbReference type="InterPro" id="IPR032312">
    <property type="entry name" value="LacZ_4"/>
</dbReference>
<evidence type="ECO:0000256" key="1">
    <source>
        <dbReference type="ARBA" id="ARBA00001412"/>
    </source>
</evidence>
<evidence type="ECO:0000256" key="5">
    <source>
        <dbReference type="ARBA" id="ARBA00012756"/>
    </source>
</evidence>
<dbReference type="Pfam" id="PF16353">
    <property type="entry name" value="LacZ_4"/>
    <property type="match status" value="1"/>
</dbReference>
<dbReference type="InterPro" id="IPR006103">
    <property type="entry name" value="Glyco_hydro_2_cat"/>
</dbReference>
<evidence type="ECO:0000256" key="8">
    <source>
        <dbReference type="ARBA" id="ARBA00023295"/>
    </source>
</evidence>
<dbReference type="Pfam" id="PF00703">
    <property type="entry name" value="Glyco_hydro_2"/>
    <property type="match status" value="1"/>
</dbReference>
<dbReference type="PANTHER" id="PTHR46323">
    <property type="entry name" value="BETA-GALACTOSIDASE"/>
    <property type="match status" value="1"/>
</dbReference>
<dbReference type="InterPro" id="IPR004199">
    <property type="entry name" value="B-gal_small/dom_5"/>
</dbReference>
<name>A0ABY1R6W0_9FLAO</name>
<dbReference type="Pfam" id="PF02836">
    <property type="entry name" value="Glyco_hydro_2_C"/>
    <property type="match status" value="1"/>
</dbReference>
<protein>
    <recommendedName>
        <fullName evidence="5">beta-galactosidase</fullName>
        <ecNumber evidence="5">3.2.1.23</ecNumber>
    </recommendedName>
    <alternativeName>
        <fullName evidence="9">Lactase</fullName>
    </alternativeName>
</protein>
<feature type="chain" id="PRO_5047035758" description="beta-galactosidase" evidence="10">
    <location>
        <begin position="23"/>
        <end position="1026"/>
    </location>
</feature>
<evidence type="ECO:0000259" key="11">
    <source>
        <dbReference type="SMART" id="SM01038"/>
    </source>
</evidence>
<organism evidence="12 13">
    <name type="scientific">Epilithonimonas pallida</name>
    <dbReference type="NCBI Taxonomy" id="373671"/>
    <lineage>
        <taxon>Bacteria</taxon>
        <taxon>Pseudomonadati</taxon>
        <taxon>Bacteroidota</taxon>
        <taxon>Flavobacteriia</taxon>
        <taxon>Flavobacteriales</taxon>
        <taxon>Weeksellaceae</taxon>
        <taxon>Chryseobacterium group</taxon>
        <taxon>Epilithonimonas</taxon>
    </lineage>
</organism>
<comment type="subunit">
    <text evidence="4">Monomer.</text>
</comment>
<dbReference type="InterPro" id="IPR006102">
    <property type="entry name" value="Ig-like_GH2"/>
</dbReference>
<dbReference type="InterPro" id="IPR050347">
    <property type="entry name" value="Bact_Beta-galactosidase"/>
</dbReference>
<dbReference type="Gene3D" id="2.60.40.10">
    <property type="entry name" value="Immunoglobulins"/>
    <property type="match status" value="2"/>
</dbReference>
<dbReference type="PROSITE" id="PS00608">
    <property type="entry name" value="GLYCOSYL_HYDROL_F2_2"/>
    <property type="match status" value="1"/>
</dbReference>
<comment type="similarity">
    <text evidence="3">Belongs to the glycosyl hydrolase 2 family.</text>
</comment>
<dbReference type="SUPFAM" id="SSF74650">
    <property type="entry name" value="Galactose mutarotase-like"/>
    <property type="match status" value="1"/>
</dbReference>
<dbReference type="InterPro" id="IPR011013">
    <property type="entry name" value="Gal_mutarotase_sf_dom"/>
</dbReference>
<gene>
    <name evidence="12" type="ORF">SAMN05421679_107149</name>
</gene>
<dbReference type="InterPro" id="IPR017853">
    <property type="entry name" value="GH"/>
</dbReference>
<feature type="domain" description="Beta galactosidase small chain/" evidence="11">
    <location>
        <begin position="752"/>
        <end position="1024"/>
    </location>
</feature>
<evidence type="ECO:0000313" key="12">
    <source>
        <dbReference type="EMBL" id="SMP95479.1"/>
    </source>
</evidence>
<dbReference type="EMBL" id="FXUO01000007">
    <property type="protein sequence ID" value="SMP95479.1"/>
    <property type="molecule type" value="Genomic_DNA"/>
</dbReference>
<dbReference type="Gene3D" id="2.70.98.10">
    <property type="match status" value="1"/>
</dbReference>
<evidence type="ECO:0000256" key="2">
    <source>
        <dbReference type="ARBA" id="ARBA00001913"/>
    </source>
</evidence>
<dbReference type="PRINTS" id="PR00132">
    <property type="entry name" value="GLHYDRLASE2"/>
</dbReference>